<comment type="caution">
    <text evidence="2">The sequence shown here is derived from an EMBL/GenBank/DDBJ whole genome shotgun (WGS) entry which is preliminary data.</text>
</comment>
<gene>
    <name evidence="2" type="ORF">IQ266_24260</name>
</gene>
<accession>A0A928Z5I4</accession>
<reference evidence="2" key="1">
    <citation type="submission" date="2020-10" db="EMBL/GenBank/DDBJ databases">
        <authorList>
            <person name="Castelo-Branco R."/>
            <person name="Eusebio N."/>
            <person name="Adriana R."/>
            <person name="Vieira A."/>
            <person name="Brugerolle De Fraissinette N."/>
            <person name="Rezende De Castro R."/>
            <person name="Schneider M.P."/>
            <person name="Vasconcelos V."/>
            <person name="Leao P.N."/>
        </authorList>
    </citation>
    <scope>NUCLEOTIDE SEQUENCE</scope>
    <source>
        <strain evidence="2">LEGE 11480</strain>
    </source>
</reference>
<dbReference type="SUPFAM" id="SSF50475">
    <property type="entry name" value="FMN-binding split barrel"/>
    <property type="match status" value="1"/>
</dbReference>
<organism evidence="2 3">
    <name type="scientific">Romeriopsis navalis LEGE 11480</name>
    <dbReference type="NCBI Taxonomy" id="2777977"/>
    <lineage>
        <taxon>Bacteria</taxon>
        <taxon>Bacillati</taxon>
        <taxon>Cyanobacteriota</taxon>
        <taxon>Cyanophyceae</taxon>
        <taxon>Leptolyngbyales</taxon>
        <taxon>Leptolyngbyaceae</taxon>
        <taxon>Romeriopsis</taxon>
        <taxon>Romeriopsis navalis</taxon>
    </lineage>
</organism>
<dbReference type="InterPro" id="IPR012349">
    <property type="entry name" value="Split_barrel_FMN-bd"/>
</dbReference>
<feature type="domain" description="Pyridoxamine 5'-phosphate oxidase N-terminal" evidence="1">
    <location>
        <begin position="35"/>
        <end position="163"/>
    </location>
</feature>
<dbReference type="Gene3D" id="2.30.110.10">
    <property type="entry name" value="Electron Transport, Fmn-binding Protein, Chain A"/>
    <property type="match status" value="1"/>
</dbReference>
<evidence type="ECO:0000313" key="3">
    <source>
        <dbReference type="Proteomes" id="UP000625316"/>
    </source>
</evidence>
<dbReference type="EMBL" id="JADEXQ010000129">
    <property type="protein sequence ID" value="MBE9032854.1"/>
    <property type="molecule type" value="Genomic_DNA"/>
</dbReference>
<dbReference type="Pfam" id="PF01243">
    <property type="entry name" value="PNPOx_N"/>
    <property type="match status" value="1"/>
</dbReference>
<dbReference type="AlphaFoldDB" id="A0A928Z5I4"/>
<dbReference type="Proteomes" id="UP000625316">
    <property type="component" value="Unassembled WGS sequence"/>
</dbReference>
<evidence type="ECO:0000259" key="1">
    <source>
        <dbReference type="Pfam" id="PF01243"/>
    </source>
</evidence>
<name>A0A928Z5I4_9CYAN</name>
<sequence length="199" mass="22313">MTETVPSNQTQITAATVTNCWIATAEGNVIEQFQQVHNILQQNRFCTLATCSTDGLPWASPLLYGYDSQLTIYWSSAIVSRHSDYITQNHGRSAITIYDSTAQPGKIAGLFLSGQTRIVPDDQTAMAMEYLFARVKTRPDRTAADYCNDSPRRFYQFEPSEIWITGERVPHGKQLIDTKIQLDRKPLIAYLTKLSAATA</sequence>
<keyword evidence="3" id="KW-1185">Reference proteome</keyword>
<proteinExistence type="predicted"/>
<protein>
    <submittedName>
        <fullName evidence="2">Pyridoxamine 5'-phosphate oxidase family protein</fullName>
    </submittedName>
</protein>
<dbReference type="RefSeq" id="WP_264327672.1">
    <property type="nucleotide sequence ID" value="NZ_JADEXQ010000129.1"/>
</dbReference>
<dbReference type="InterPro" id="IPR011576">
    <property type="entry name" value="Pyridox_Oxase_N"/>
</dbReference>
<evidence type="ECO:0000313" key="2">
    <source>
        <dbReference type="EMBL" id="MBE9032854.1"/>
    </source>
</evidence>